<evidence type="ECO:0000313" key="2">
    <source>
        <dbReference type="Proteomes" id="UP000033116"/>
    </source>
</evidence>
<dbReference type="GeneID" id="24864753"/>
<dbReference type="SUPFAM" id="SSF52402">
    <property type="entry name" value="Adenine nucleotide alpha hydrolases-like"/>
    <property type="match status" value="1"/>
</dbReference>
<gene>
    <name evidence="1" type="ORF">MSMAP_1554</name>
</gene>
<dbReference type="PANTHER" id="PTHR43284">
    <property type="entry name" value="ASPARAGINE SYNTHETASE (GLUTAMINE-HYDROLYZING)"/>
    <property type="match status" value="1"/>
</dbReference>
<dbReference type="SUPFAM" id="SSF56235">
    <property type="entry name" value="N-terminal nucleophile aminohydrolases (Ntn hydrolases)"/>
    <property type="match status" value="1"/>
</dbReference>
<dbReference type="PATRIC" id="fig|1434115.4.peg.1979"/>
<dbReference type="Gene3D" id="3.60.20.10">
    <property type="entry name" value="Glutamine Phosphoribosylpyrophosphate, subunit 1, domain 1"/>
    <property type="match status" value="1"/>
</dbReference>
<dbReference type="Gene3D" id="3.40.50.620">
    <property type="entry name" value="HUPs"/>
    <property type="match status" value="1"/>
</dbReference>
<dbReference type="AlphaFoldDB" id="A0A0E3R8P6"/>
<reference evidence="1 2" key="1">
    <citation type="submission" date="2014-07" db="EMBL/GenBank/DDBJ databases">
        <title>Methanogenic archaea and the global carbon cycle.</title>
        <authorList>
            <person name="Henriksen J.R."/>
            <person name="Luke J."/>
            <person name="Reinhart S."/>
            <person name="Benedict M.N."/>
            <person name="Youngblut N.D."/>
            <person name="Metcalf M.E."/>
            <person name="Whitaker R.J."/>
            <person name="Metcalf W.W."/>
        </authorList>
    </citation>
    <scope>NUCLEOTIDE SEQUENCE [LARGE SCALE GENOMIC DNA]</scope>
    <source>
        <strain evidence="1 2">SarPi</strain>
    </source>
</reference>
<dbReference type="InterPro" id="IPR014729">
    <property type="entry name" value="Rossmann-like_a/b/a_fold"/>
</dbReference>
<dbReference type="PANTHER" id="PTHR43284:SF1">
    <property type="entry name" value="ASPARAGINE SYNTHETASE"/>
    <property type="match status" value="1"/>
</dbReference>
<proteinExistence type="predicted"/>
<protein>
    <submittedName>
        <fullName evidence="1">Uncharacterized protein</fullName>
    </submittedName>
</protein>
<evidence type="ECO:0000313" key="1">
    <source>
        <dbReference type="EMBL" id="AKB61539.1"/>
    </source>
</evidence>
<organism evidence="1 2">
    <name type="scientific">Methanosarcina mazei SarPi</name>
    <dbReference type="NCBI Taxonomy" id="1434115"/>
    <lineage>
        <taxon>Archaea</taxon>
        <taxon>Methanobacteriati</taxon>
        <taxon>Methanobacteriota</taxon>
        <taxon>Stenosarchaea group</taxon>
        <taxon>Methanomicrobia</taxon>
        <taxon>Methanosarcinales</taxon>
        <taxon>Methanosarcinaceae</taxon>
        <taxon>Methanosarcina</taxon>
    </lineage>
</organism>
<dbReference type="InterPro" id="IPR029055">
    <property type="entry name" value="Ntn_hydrolases_N"/>
</dbReference>
<dbReference type="InterPro" id="IPR051786">
    <property type="entry name" value="ASN_synthetase/amidase"/>
</dbReference>
<name>A0A0E3R8P6_METMZ</name>
<accession>A0A0E3R8P6</accession>
<sequence length="606" mass="70664">MTGIIAVIDKTLAGNSNLLSKSIADYMFESHNYEISSFESDKISFKTLFLDKDYHGIIEASDCLIAWFGRPYYRENLITEENASELITDLSNFCFENISGHFELMFYSFNDHKFIAVSDKVSGFPIYYLDFGNYIIITPELLSLKALCESGWKPSIRQGAIFEFLSSGHLWGEGTFWEDVHKLGPGKYLAFKDDKIEINTYWEMTYNSSYKSLDEIKSELFSAILKDFNHLPQGKAVLSLSGGLDSRGLLGLLNKDPDRDFDTISYSFGENFEKSDSEVGKYYASKLGVTYNFYKASLTDMVCLIENIENAIIATGGESDIVPAQDSFLGEQFYRDLAINYDFILRGDEVWGWGDHVISEKIAFINTLLFNLNELPQPQKILRPEKYEEAIKYIENMRKMYRMEYPLENPNPEDLRDYLFWKHRAARFNQNSKYYTNLYIPQFAPYTFNETIECIRKIPGRYRNQKINFIETMKEKFPGLFTDSFKPTPYLNHENRFEIIFQNDQFQSYVKDCLLTNPPRSIDLIMDPIKLESWINSIFNKKRMSMGKNNYNIVRYVADLLSKSQYLTAHIQSIVFDYELIKFPAQDENYLFRVLVLSLALRQYEI</sequence>
<dbReference type="RefSeq" id="WP_048043258.1">
    <property type="nucleotide sequence ID" value="NZ_CP009511.1"/>
</dbReference>
<dbReference type="Proteomes" id="UP000033116">
    <property type="component" value="Chromosome"/>
</dbReference>
<dbReference type="EMBL" id="CP009511">
    <property type="protein sequence ID" value="AKB61539.1"/>
    <property type="molecule type" value="Genomic_DNA"/>
</dbReference>
<dbReference type="HOGENOM" id="CLU_445250_0_0_2"/>